<accession>A0A1P9WXA0</accession>
<feature type="chain" id="PRO_5012546518" evidence="6">
    <location>
        <begin position="22"/>
        <end position="631"/>
    </location>
</feature>
<dbReference type="EMBL" id="CP014263">
    <property type="protein sequence ID" value="AQG80014.1"/>
    <property type="molecule type" value="Genomic_DNA"/>
</dbReference>
<dbReference type="KEGG" id="smon:AWR27_12160"/>
<evidence type="ECO:0000256" key="3">
    <source>
        <dbReference type="ARBA" id="ARBA00022729"/>
    </source>
</evidence>
<keyword evidence="3 6" id="KW-0732">Signal</keyword>
<keyword evidence="4" id="KW-0472">Membrane</keyword>
<feature type="signal peptide" evidence="6">
    <location>
        <begin position="1"/>
        <end position="21"/>
    </location>
</feature>
<feature type="domain" description="SusD-like N-terminal" evidence="8">
    <location>
        <begin position="75"/>
        <end position="220"/>
    </location>
</feature>
<dbReference type="AlphaFoldDB" id="A0A1P9WXA0"/>
<evidence type="ECO:0000256" key="4">
    <source>
        <dbReference type="ARBA" id="ARBA00023136"/>
    </source>
</evidence>
<evidence type="ECO:0000259" key="8">
    <source>
        <dbReference type="Pfam" id="PF14322"/>
    </source>
</evidence>
<dbReference type="SUPFAM" id="SSF48452">
    <property type="entry name" value="TPR-like"/>
    <property type="match status" value="1"/>
</dbReference>
<dbReference type="RefSeq" id="WP_077131442.1">
    <property type="nucleotide sequence ID" value="NZ_CP014263.1"/>
</dbReference>
<evidence type="ECO:0000256" key="5">
    <source>
        <dbReference type="ARBA" id="ARBA00023237"/>
    </source>
</evidence>
<comment type="subcellular location">
    <subcellularLocation>
        <location evidence="1">Cell outer membrane</location>
    </subcellularLocation>
</comment>
<dbReference type="InterPro" id="IPR033985">
    <property type="entry name" value="SusD-like_N"/>
</dbReference>
<name>A0A1P9WXA0_9BACT</name>
<evidence type="ECO:0000256" key="2">
    <source>
        <dbReference type="ARBA" id="ARBA00006275"/>
    </source>
</evidence>
<gene>
    <name evidence="9" type="ORF">AWR27_12160</name>
</gene>
<dbReference type="GO" id="GO:0009279">
    <property type="term" value="C:cell outer membrane"/>
    <property type="evidence" value="ECO:0007669"/>
    <property type="project" value="UniProtKB-SubCell"/>
</dbReference>
<dbReference type="STRING" id="1178516.AWR27_12160"/>
<evidence type="ECO:0000313" key="9">
    <source>
        <dbReference type="EMBL" id="AQG80014.1"/>
    </source>
</evidence>
<feature type="domain" description="RagB/SusD" evidence="7">
    <location>
        <begin position="342"/>
        <end position="631"/>
    </location>
</feature>
<dbReference type="Pfam" id="PF14322">
    <property type="entry name" value="SusD-like_3"/>
    <property type="match status" value="1"/>
</dbReference>
<dbReference type="Proteomes" id="UP000187941">
    <property type="component" value="Chromosome"/>
</dbReference>
<keyword evidence="5" id="KW-0998">Cell outer membrane</keyword>
<evidence type="ECO:0000259" key="7">
    <source>
        <dbReference type="Pfam" id="PF07980"/>
    </source>
</evidence>
<sequence length="631" mass="70200">MKRLIISRLSVLALSSTLIIAACNDNILETKPLDRISADATWADGALAQAFVFNVYSYLGYAGFEEQGLSAITDEAMFTHAGRNINTFTEGTETPGNLAWQSPTYEWGNMYLAIRQANIAIEQLPKATFTNQTLKDQLMGEAHFLRAHYYQQLVRFYGGVPLISKPYGLNEDYSVARSSYDDCIKFIVADLDKAAELLKGKTLEDGRTNRLAALALKARVLTYAASDLHDAAKVRAKVSVMASFSNPELVAYTSGDQASRWQAARTAAKAALDEAAAAGKGYKLNLAAPVTAAEGRANYNAIAMGGKSAAADPAGAIDLIWQRTHTPLFTQESNWPLGGIHYGINNGPNGYNNWAGNTPIQNLVDDFEMMDGSKFDWNNATHKAAPYDNRDPRFYASIMFDGTGWKPRPPAVAGIDPANQIQTGFYDDGKGGTINGVDTRESAVENWNGTRSGYYTRKFIDNDPALRDNQSSAQVIPFPFLRQTENVLNYVEACLNTGQEAEARLWLNRIRARAGMPPTTESGAALLARYQNERRIELQYEEHRYHDARRWLIAPTTVGRGIKSINVRATLRPGATPNVPYRFDRSKYNYTYTVADNTQNETRRWNDKMYYRPISRDEINRNTKLVQNPGY</sequence>
<protein>
    <submittedName>
        <fullName evidence="9">Carbohydrate-binding protein SusD</fullName>
    </submittedName>
</protein>
<dbReference type="Pfam" id="PF07980">
    <property type="entry name" value="SusD_RagB"/>
    <property type="match status" value="1"/>
</dbReference>
<reference evidence="9 10" key="1">
    <citation type="submission" date="2016-01" db="EMBL/GenBank/DDBJ databases">
        <authorList>
            <person name="Oliw E.H."/>
        </authorList>
    </citation>
    <scope>NUCLEOTIDE SEQUENCE [LARGE SCALE GENOMIC DNA]</scope>
    <source>
        <strain evidence="9 10">DY10</strain>
    </source>
</reference>
<dbReference type="InterPro" id="IPR011990">
    <property type="entry name" value="TPR-like_helical_dom_sf"/>
</dbReference>
<evidence type="ECO:0000256" key="1">
    <source>
        <dbReference type="ARBA" id="ARBA00004442"/>
    </source>
</evidence>
<dbReference type="InterPro" id="IPR012944">
    <property type="entry name" value="SusD_RagB_dom"/>
</dbReference>
<comment type="similarity">
    <text evidence="2">Belongs to the SusD family.</text>
</comment>
<dbReference type="OrthoDB" id="5694214at2"/>
<dbReference type="Gene3D" id="1.25.40.390">
    <property type="match status" value="1"/>
</dbReference>
<dbReference type="PROSITE" id="PS51257">
    <property type="entry name" value="PROKAR_LIPOPROTEIN"/>
    <property type="match status" value="1"/>
</dbReference>
<keyword evidence="10" id="KW-1185">Reference proteome</keyword>
<proteinExistence type="inferred from homology"/>
<evidence type="ECO:0000256" key="6">
    <source>
        <dbReference type="SAM" id="SignalP"/>
    </source>
</evidence>
<evidence type="ECO:0000313" key="10">
    <source>
        <dbReference type="Proteomes" id="UP000187941"/>
    </source>
</evidence>
<organism evidence="9 10">
    <name type="scientific">Spirosoma montaniterrae</name>
    <dbReference type="NCBI Taxonomy" id="1178516"/>
    <lineage>
        <taxon>Bacteria</taxon>
        <taxon>Pseudomonadati</taxon>
        <taxon>Bacteroidota</taxon>
        <taxon>Cytophagia</taxon>
        <taxon>Cytophagales</taxon>
        <taxon>Cytophagaceae</taxon>
        <taxon>Spirosoma</taxon>
    </lineage>
</organism>